<dbReference type="InterPro" id="IPR020904">
    <property type="entry name" value="Sc_DH/Rdtase_CS"/>
</dbReference>
<proteinExistence type="inferred from homology"/>
<dbReference type="GO" id="GO:0016491">
    <property type="term" value="F:oxidoreductase activity"/>
    <property type="evidence" value="ECO:0007669"/>
    <property type="project" value="UniProtKB-KW"/>
</dbReference>
<dbReference type="PANTHER" id="PTHR43391">
    <property type="entry name" value="RETINOL DEHYDROGENASE-RELATED"/>
    <property type="match status" value="1"/>
</dbReference>
<evidence type="ECO:0000256" key="1">
    <source>
        <dbReference type="ARBA" id="ARBA00006484"/>
    </source>
</evidence>
<dbReference type="Gene3D" id="3.40.50.720">
    <property type="entry name" value="NAD(P)-binding Rossmann-like Domain"/>
    <property type="match status" value="1"/>
</dbReference>
<dbReference type="PROSITE" id="PS00061">
    <property type="entry name" value="ADH_SHORT"/>
    <property type="match status" value="1"/>
</dbReference>
<dbReference type="PANTHER" id="PTHR43391:SF12">
    <property type="entry name" value="OXIDOREDUCTASE EPHD-RELATED"/>
    <property type="match status" value="1"/>
</dbReference>
<evidence type="ECO:0000313" key="5">
    <source>
        <dbReference type="Proteomes" id="UP000683507"/>
    </source>
</evidence>
<dbReference type="SUPFAM" id="SSF51735">
    <property type="entry name" value="NAD(P)-binding Rossmann-fold domains"/>
    <property type="match status" value="1"/>
</dbReference>
<sequence length="260" mass="27916">MSTALITGASSGIGYELAIYHASTGGDLVVVARSESKLEALKTLVTTKFHVNCHVIPMDLTTENAGKIVMDEVHTHQLQIDYLINNAGVGFTQKFIEEDITTWQQMIQLNINAVTDLCYYFAKDLRANHRTGKILNVASTAAFQGIPFLSVYSATKAYVLTFSEALAEELKSSGITVTALCPGPTRSNFGASANLDERISNSRMLPTASSVAKFGYEKMLAGEVTAVHGLGNKIGVAATQFAGRKTAGKVAGQLFKMVKK</sequence>
<evidence type="ECO:0008006" key="6">
    <source>
        <dbReference type="Google" id="ProtNLM"/>
    </source>
</evidence>
<accession>A0A916JJX3</accession>
<dbReference type="PIRSF" id="PIRSF000126">
    <property type="entry name" value="11-beta-HSD1"/>
    <property type="match status" value="1"/>
</dbReference>
<dbReference type="PRINTS" id="PR00080">
    <property type="entry name" value="SDRFAMILY"/>
</dbReference>
<dbReference type="InterPro" id="IPR002347">
    <property type="entry name" value="SDR_fam"/>
</dbReference>
<dbReference type="InterPro" id="IPR036291">
    <property type="entry name" value="NAD(P)-bd_dom_sf"/>
</dbReference>
<evidence type="ECO:0000256" key="3">
    <source>
        <dbReference type="RuleBase" id="RU000363"/>
    </source>
</evidence>
<dbReference type="EMBL" id="OU015584">
    <property type="protein sequence ID" value="CAG5077959.1"/>
    <property type="molecule type" value="Genomic_DNA"/>
</dbReference>
<organism evidence="4 5">
    <name type="scientific">Parvicella tangerina</name>
    <dbReference type="NCBI Taxonomy" id="2829795"/>
    <lineage>
        <taxon>Bacteria</taxon>
        <taxon>Pseudomonadati</taxon>
        <taxon>Bacteroidota</taxon>
        <taxon>Flavobacteriia</taxon>
        <taxon>Flavobacteriales</taxon>
        <taxon>Parvicellaceae</taxon>
        <taxon>Parvicella</taxon>
    </lineage>
</organism>
<dbReference type="KEGG" id="ptan:CRYO30217_00526"/>
<dbReference type="Proteomes" id="UP000683507">
    <property type="component" value="Chromosome"/>
</dbReference>
<keyword evidence="5" id="KW-1185">Reference proteome</keyword>
<evidence type="ECO:0000256" key="2">
    <source>
        <dbReference type="ARBA" id="ARBA00023002"/>
    </source>
</evidence>
<dbReference type="CDD" id="cd05233">
    <property type="entry name" value="SDR_c"/>
    <property type="match status" value="1"/>
</dbReference>
<dbReference type="Pfam" id="PF00106">
    <property type="entry name" value="adh_short"/>
    <property type="match status" value="1"/>
</dbReference>
<keyword evidence="2" id="KW-0560">Oxidoreductase</keyword>
<protein>
    <recommendedName>
        <fullName evidence="6">SDR family oxidoreductase</fullName>
    </recommendedName>
</protein>
<reference evidence="4" key="1">
    <citation type="submission" date="2021-04" db="EMBL/GenBank/DDBJ databases">
        <authorList>
            <person name="Rodrigo-Torres L."/>
            <person name="Arahal R. D."/>
            <person name="Lucena T."/>
        </authorList>
    </citation>
    <scope>NUCLEOTIDE SEQUENCE</scope>
    <source>
        <strain evidence="4">AS29M-1</strain>
    </source>
</reference>
<comment type="similarity">
    <text evidence="1 3">Belongs to the short-chain dehydrogenases/reductases (SDR) family.</text>
</comment>
<dbReference type="PRINTS" id="PR00081">
    <property type="entry name" value="GDHRDH"/>
</dbReference>
<dbReference type="AlphaFoldDB" id="A0A916JJX3"/>
<dbReference type="RefSeq" id="WP_258540757.1">
    <property type="nucleotide sequence ID" value="NZ_OU015584.1"/>
</dbReference>
<gene>
    <name evidence="4" type="ORF">CRYO30217_00526</name>
</gene>
<evidence type="ECO:0000313" key="4">
    <source>
        <dbReference type="EMBL" id="CAG5077959.1"/>
    </source>
</evidence>
<name>A0A916JJX3_9FLAO</name>